<evidence type="ECO:0000256" key="12">
    <source>
        <dbReference type="ARBA" id="ARBA00022840"/>
    </source>
</evidence>
<evidence type="ECO:0000256" key="1">
    <source>
        <dbReference type="ARBA" id="ARBA00005490"/>
    </source>
</evidence>
<keyword evidence="7" id="KW-0677">Repeat</keyword>
<dbReference type="Gene3D" id="3.30.200.20">
    <property type="entry name" value="Phosphorylase Kinase, domain 1"/>
    <property type="match status" value="1"/>
</dbReference>
<reference evidence="18" key="1">
    <citation type="submission" date="2021-07" db="EMBL/GenBank/DDBJ databases">
        <authorList>
            <person name="Catto M.A."/>
            <person name="Jacobson A."/>
            <person name="Kennedy G."/>
            <person name="Labadie P."/>
            <person name="Hunt B.G."/>
            <person name="Srinivasan R."/>
        </authorList>
    </citation>
    <scope>NUCLEOTIDE SEQUENCE</scope>
    <source>
        <strain evidence="18">PL_HMW_Pooled</strain>
        <tissue evidence="18">Head</tissue>
    </source>
</reference>
<dbReference type="SUPFAM" id="SSF57889">
    <property type="entry name" value="Cysteine-rich domain"/>
    <property type="match status" value="1"/>
</dbReference>
<dbReference type="InterPro" id="IPR046349">
    <property type="entry name" value="C1-like_sf"/>
</dbReference>
<feature type="compositionally biased region" description="Gly residues" evidence="15">
    <location>
        <begin position="110"/>
        <end position="124"/>
    </location>
</feature>
<keyword evidence="6" id="KW-0479">Metal-binding</keyword>
<dbReference type="GO" id="GO:0005829">
    <property type="term" value="C:cytosol"/>
    <property type="evidence" value="ECO:0007669"/>
    <property type="project" value="TreeGrafter"/>
</dbReference>
<dbReference type="GO" id="GO:0016020">
    <property type="term" value="C:membrane"/>
    <property type="evidence" value="ECO:0007669"/>
    <property type="project" value="UniProtKB-SubCell"/>
</dbReference>
<evidence type="ECO:0000256" key="7">
    <source>
        <dbReference type="ARBA" id="ARBA00022737"/>
    </source>
</evidence>
<evidence type="ECO:0000256" key="11">
    <source>
        <dbReference type="ARBA" id="ARBA00022833"/>
    </source>
</evidence>
<evidence type="ECO:0000256" key="9">
    <source>
        <dbReference type="ARBA" id="ARBA00022771"/>
    </source>
</evidence>
<evidence type="ECO:0000313" key="19">
    <source>
        <dbReference type="Proteomes" id="UP001219518"/>
    </source>
</evidence>
<sequence>MDVHRDQTPLTITYLICSFVTRLHKGHKASALIFKRFTFCDHCGSLLYGLIRQGLQCEACKLNVHKRCEKNVANNCGINPKQMAQLLSQMGISTDKLAPRRPKCTTQPGAAGGGSGSDRPGSGGALAPLSDEGGTDDDEKNKKDALNFDTEFTKEEPVLTPINADVVRSINQDEFKGFSFVNPDFNPGRFQSTPA</sequence>
<dbReference type="GO" id="GO:0008270">
    <property type="term" value="F:zinc ion binding"/>
    <property type="evidence" value="ECO:0007669"/>
    <property type="project" value="UniProtKB-KW"/>
</dbReference>
<proteinExistence type="inferred from homology"/>
<evidence type="ECO:0000313" key="18">
    <source>
        <dbReference type="EMBL" id="KAK3926769.1"/>
    </source>
</evidence>
<keyword evidence="9" id="KW-0863">Zinc-finger</keyword>
<evidence type="ECO:0000259" key="17">
    <source>
        <dbReference type="PROSITE" id="PS51285"/>
    </source>
</evidence>
<dbReference type="Pfam" id="PF00433">
    <property type="entry name" value="Pkinase_C"/>
    <property type="match status" value="1"/>
</dbReference>
<dbReference type="FunFam" id="3.30.60.20:FF:000003">
    <property type="entry name" value="Protein kinase C delta"/>
    <property type="match status" value="1"/>
</dbReference>
<evidence type="ECO:0000256" key="6">
    <source>
        <dbReference type="ARBA" id="ARBA00022723"/>
    </source>
</evidence>
<evidence type="ECO:0000256" key="13">
    <source>
        <dbReference type="ARBA" id="ARBA00047272"/>
    </source>
</evidence>
<dbReference type="InterPro" id="IPR002219">
    <property type="entry name" value="PKC_DAG/PE"/>
</dbReference>
<dbReference type="SMART" id="SM00109">
    <property type="entry name" value="C1"/>
    <property type="match status" value="1"/>
</dbReference>
<dbReference type="GO" id="GO:0035556">
    <property type="term" value="P:intracellular signal transduction"/>
    <property type="evidence" value="ECO:0007669"/>
    <property type="project" value="TreeGrafter"/>
</dbReference>
<keyword evidence="5" id="KW-0808">Transferase</keyword>
<reference evidence="18" key="2">
    <citation type="journal article" date="2023" name="BMC Genomics">
        <title>Pest status, molecular evolution, and epigenetic factors derived from the genome assembly of Frankliniella fusca, a thysanopteran phytovirus vector.</title>
        <authorList>
            <person name="Catto M.A."/>
            <person name="Labadie P.E."/>
            <person name="Jacobson A.L."/>
            <person name="Kennedy G.G."/>
            <person name="Srinivasan R."/>
            <person name="Hunt B.G."/>
        </authorList>
    </citation>
    <scope>NUCLEOTIDE SEQUENCE</scope>
    <source>
        <strain evidence="18">PL_HMW_Pooled</strain>
    </source>
</reference>
<dbReference type="AlphaFoldDB" id="A0AAE1HSQ0"/>
<keyword evidence="8" id="KW-0547">Nucleotide-binding</keyword>
<dbReference type="InterPro" id="IPR000961">
    <property type="entry name" value="AGC-kinase_C"/>
</dbReference>
<comment type="catalytic activity">
    <reaction evidence="14">
        <text>L-seryl-[protein] + ATP = O-phospho-L-seryl-[protein] + ADP + H(+)</text>
        <dbReference type="Rhea" id="RHEA:17989"/>
        <dbReference type="Rhea" id="RHEA-COMP:9863"/>
        <dbReference type="Rhea" id="RHEA-COMP:11604"/>
        <dbReference type="ChEBI" id="CHEBI:15378"/>
        <dbReference type="ChEBI" id="CHEBI:29999"/>
        <dbReference type="ChEBI" id="CHEBI:30616"/>
        <dbReference type="ChEBI" id="CHEBI:83421"/>
        <dbReference type="ChEBI" id="CHEBI:456216"/>
        <dbReference type="EC" id="2.7.11.13"/>
    </reaction>
</comment>
<dbReference type="GO" id="GO:0005524">
    <property type="term" value="F:ATP binding"/>
    <property type="evidence" value="ECO:0007669"/>
    <property type="project" value="UniProtKB-KW"/>
</dbReference>
<evidence type="ECO:0000256" key="10">
    <source>
        <dbReference type="ARBA" id="ARBA00022777"/>
    </source>
</evidence>
<dbReference type="PROSITE" id="PS50081">
    <property type="entry name" value="ZF_DAG_PE_2"/>
    <property type="match status" value="1"/>
</dbReference>
<gene>
    <name evidence="18" type="ORF">KUF71_015105</name>
</gene>
<keyword evidence="12" id="KW-0067">ATP-binding</keyword>
<dbReference type="PROSITE" id="PS51285">
    <property type="entry name" value="AGC_KINASE_CTER"/>
    <property type="match status" value="1"/>
</dbReference>
<dbReference type="GO" id="GO:0004697">
    <property type="term" value="F:diacylglycerol-dependent serine/threonine kinase activity"/>
    <property type="evidence" value="ECO:0007669"/>
    <property type="project" value="UniProtKB-EC"/>
</dbReference>
<dbReference type="GO" id="GO:0007200">
    <property type="term" value="P:phospholipase C-activating G protein-coupled receptor signaling pathway"/>
    <property type="evidence" value="ECO:0007669"/>
    <property type="project" value="TreeGrafter"/>
</dbReference>
<keyword evidence="19" id="KW-1185">Reference proteome</keyword>
<comment type="caution">
    <text evidence="18">The sequence shown here is derived from an EMBL/GenBank/DDBJ whole genome shotgun (WGS) entry which is preliminary data.</text>
</comment>
<evidence type="ECO:0000256" key="8">
    <source>
        <dbReference type="ARBA" id="ARBA00022741"/>
    </source>
</evidence>
<evidence type="ECO:0000256" key="4">
    <source>
        <dbReference type="ARBA" id="ARBA00022553"/>
    </source>
</evidence>
<name>A0AAE1HSQ0_9NEOP</name>
<evidence type="ECO:0000256" key="5">
    <source>
        <dbReference type="ARBA" id="ARBA00022679"/>
    </source>
</evidence>
<feature type="compositionally biased region" description="Basic and acidic residues" evidence="15">
    <location>
        <begin position="139"/>
        <end position="149"/>
    </location>
</feature>
<dbReference type="CDD" id="cd20838">
    <property type="entry name" value="C1_nPKC_epsilon-like_rpt2"/>
    <property type="match status" value="1"/>
</dbReference>
<feature type="domain" description="AGC-kinase C-terminal" evidence="17">
    <location>
        <begin position="90"/>
        <end position="190"/>
    </location>
</feature>
<dbReference type="EMBL" id="JAHWGI010001270">
    <property type="protein sequence ID" value="KAK3926769.1"/>
    <property type="molecule type" value="Genomic_DNA"/>
</dbReference>
<keyword evidence="10 18" id="KW-0418">Kinase</keyword>
<dbReference type="EC" id="2.7.11.13" evidence="2"/>
<evidence type="ECO:0000256" key="15">
    <source>
        <dbReference type="SAM" id="MobiDB-lite"/>
    </source>
</evidence>
<evidence type="ECO:0000259" key="16">
    <source>
        <dbReference type="PROSITE" id="PS50081"/>
    </source>
</evidence>
<feature type="region of interest" description="Disordered" evidence="15">
    <location>
        <begin position="97"/>
        <end position="149"/>
    </location>
</feature>
<evidence type="ECO:0000256" key="3">
    <source>
        <dbReference type="ARBA" id="ARBA00022527"/>
    </source>
</evidence>
<dbReference type="Pfam" id="PF00130">
    <property type="entry name" value="C1_1"/>
    <property type="match status" value="1"/>
</dbReference>
<dbReference type="Gene3D" id="3.30.60.20">
    <property type="match status" value="1"/>
</dbReference>
<dbReference type="PRINTS" id="PR00008">
    <property type="entry name" value="DAGPEDOMAIN"/>
</dbReference>
<protein>
    <recommendedName>
        <fullName evidence="2">protein kinase C</fullName>
        <ecNumber evidence="2">2.7.11.13</ecNumber>
    </recommendedName>
</protein>
<dbReference type="PANTHER" id="PTHR22968">
    <property type="entry name" value="PROTEIN KINASE C, MU"/>
    <property type="match status" value="1"/>
</dbReference>
<dbReference type="PANTHER" id="PTHR22968:SF14">
    <property type="entry name" value="PROTEIN KINASE C"/>
    <property type="match status" value="1"/>
</dbReference>
<keyword evidence="4" id="KW-0597">Phosphoprotein</keyword>
<comment type="catalytic activity">
    <reaction evidence="13">
        <text>L-threonyl-[protein] + ATP = O-phospho-L-threonyl-[protein] + ADP + H(+)</text>
        <dbReference type="Rhea" id="RHEA:46608"/>
        <dbReference type="Rhea" id="RHEA-COMP:11060"/>
        <dbReference type="Rhea" id="RHEA-COMP:11605"/>
        <dbReference type="ChEBI" id="CHEBI:15378"/>
        <dbReference type="ChEBI" id="CHEBI:30013"/>
        <dbReference type="ChEBI" id="CHEBI:30616"/>
        <dbReference type="ChEBI" id="CHEBI:61977"/>
        <dbReference type="ChEBI" id="CHEBI:456216"/>
        <dbReference type="EC" id="2.7.11.13"/>
    </reaction>
</comment>
<feature type="domain" description="Phorbol-ester/DAG-type" evidence="16">
    <location>
        <begin position="26"/>
        <end position="76"/>
    </location>
</feature>
<dbReference type="InterPro" id="IPR020454">
    <property type="entry name" value="DAG/PE-bd"/>
</dbReference>
<comment type="similarity">
    <text evidence="1">Belongs to the protein kinase superfamily. AGC Ser/Thr protein kinase family. PKC subfamily.</text>
</comment>
<dbReference type="Proteomes" id="UP001219518">
    <property type="component" value="Unassembled WGS sequence"/>
</dbReference>
<keyword evidence="11" id="KW-0862">Zinc</keyword>
<evidence type="ECO:0000256" key="2">
    <source>
        <dbReference type="ARBA" id="ARBA00012429"/>
    </source>
</evidence>
<accession>A0AAE1HSQ0</accession>
<organism evidence="18 19">
    <name type="scientific">Frankliniella fusca</name>
    <dbReference type="NCBI Taxonomy" id="407009"/>
    <lineage>
        <taxon>Eukaryota</taxon>
        <taxon>Metazoa</taxon>
        <taxon>Ecdysozoa</taxon>
        <taxon>Arthropoda</taxon>
        <taxon>Hexapoda</taxon>
        <taxon>Insecta</taxon>
        <taxon>Pterygota</taxon>
        <taxon>Neoptera</taxon>
        <taxon>Paraneoptera</taxon>
        <taxon>Thysanoptera</taxon>
        <taxon>Terebrantia</taxon>
        <taxon>Thripoidea</taxon>
        <taxon>Thripidae</taxon>
        <taxon>Frankliniella</taxon>
    </lineage>
</organism>
<dbReference type="InterPro" id="IPR017892">
    <property type="entry name" value="Pkinase_C"/>
</dbReference>
<keyword evidence="3" id="KW-0723">Serine/threonine-protein kinase</keyword>
<evidence type="ECO:0000256" key="14">
    <source>
        <dbReference type="ARBA" id="ARBA00047470"/>
    </source>
</evidence>